<keyword evidence="5 12" id="KW-0227">DNA damage</keyword>
<dbReference type="InterPro" id="IPR007695">
    <property type="entry name" value="DNA_mismatch_repair_MutS-lik_N"/>
</dbReference>
<comment type="similarity">
    <text evidence="2 12">Belongs to the DNA mismatch repair MutS family.</text>
</comment>
<dbReference type="GO" id="GO:0140664">
    <property type="term" value="F:ATP-dependent DNA damage sensor activity"/>
    <property type="evidence" value="ECO:0007669"/>
    <property type="project" value="InterPro"/>
</dbReference>
<name>A0A291S6W0_9HYME</name>
<dbReference type="Gene3D" id="3.40.1170.10">
    <property type="entry name" value="DNA repair protein MutS, domain I"/>
    <property type="match status" value="1"/>
</dbReference>
<dbReference type="SUPFAM" id="SSF48334">
    <property type="entry name" value="DNA repair protein MutS, domain III"/>
    <property type="match status" value="1"/>
</dbReference>
<dbReference type="SUPFAM" id="SSF52540">
    <property type="entry name" value="P-loop containing nucleoside triphosphate hydrolases"/>
    <property type="match status" value="1"/>
</dbReference>
<accession>A0A291S6W0</accession>
<sequence length="924" mass="103111">MTEVTEPKGTKFGMDAQAQQIFVRIFKALPAKPNTTIRLFNRVEYYSAHGEDAIFVAKEVFKTTSACKSIGVAPNEIDGVILNKARFESLVKELLLVKQYRVEVYINKGTSKNQDWTVEYKGSPGNLTQFEEILFGNTDIAVRASIMAVKLGTEGKSKVVGVSVMDTVTTTIFVSEFADDDSFSDLEALVVTNAPKECLVIEGGGNKDFQSVKRLMERNDVLVTSRKKGDFSTDSLIQDLNSLLKFKKGQQENAQALPETSLEQAMSATAALIKYLDLTSDASSIGQFSVKQLERSRYLKLDAAVIKALNIDPPPGSSTIVGGAVTSVLGLLDRCRTPQGHRLIAQWVRQPLKDLALIKERHDIVEQLVKDSDLRSALSEDHLRRIPDLEQLSKKLTRKNAGLQDCYKVYMCMLNLPVLIARLTEADGCSAMKAMIIEPLREATNDMDKFQQMVEQTIDLEATDTGDFLVKSDFDQELKELRQTMEKLKSKIENLLNKVADDLNMDAGKNIKLESTQQQGFYFRISLKDEPILRNNKTYEVFESIKAGVKFRNDKLTELNDDYIATRERYEKQQQSVVTEIMTIAAGYSNPIKVIASTIAILDVLTSFAVTAIQAQTTFVRPEMLDSETGVINIEQARHPCLEAQPDVHFIANDAKFKRDESQFFIITGPNMGGKSTYMKSIGVCVFMAHIGSFVPCDKASISVIDCLLARVGADDSQAKGVSTFMMEMVETATILRTATCNSLIIIDELGRGTSTYDGRGVAWSIAEYIAKEIKAYCLFATHFHEITRIAEEVPTVKNYHVTALVEKDNVTFLYSVKPGICDQSFGIHVAKMVRFPEEIIEFARAKQIELEDGENIEFEGYNSADEKRKIKAEGEKLIAGFIEKCKTLDESLPEDDLKKQIETYKSEVLEKKNPYIAALLTSA</sequence>
<evidence type="ECO:0000256" key="5">
    <source>
        <dbReference type="ARBA" id="ARBA00022763"/>
    </source>
</evidence>
<dbReference type="Gene3D" id="3.30.420.110">
    <property type="entry name" value="MutS, connector domain"/>
    <property type="match status" value="1"/>
</dbReference>
<evidence type="ECO:0000256" key="2">
    <source>
        <dbReference type="ARBA" id="ARBA00006271"/>
    </source>
</evidence>
<comment type="subcellular location">
    <subcellularLocation>
        <location evidence="1">Nucleus</location>
    </subcellularLocation>
</comment>
<keyword evidence="9" id="KW-0539">Nucleus</keyword>
<dbReference type="PANTHER" id="PTHR11361:SF35">
    <property type="entry name" value="DNA MISMATCH REPAIR PROTEIN MSH2"/>
    <property type="match status" value="1"/>
</dbReference>
<keyword evidence="6" id="KW-0067">ATP-binding</keyword>
<dbReference type="PROSITE" id="PS00486">
    <property type="entry name" value="DNA_MISMATCH_REPAIR_2"/>
    <property type="match status" value="1"/>
</dbReference>
<dbReference type="GO" id="GO:0030983">
    <property type="term" value="F:mismatched DNA binding"/>
    <property type="evidence" value="ECO:0007669"/>
    <property type="project" value="InterPro"/>
</dbReference>
<dbReference type="Gene3D" id="3.40.50.300">
    <property type="entry name" value="P-loop containing nucleotide triphosphate hydrolases"/>
    <property type="match status" value="1"/>
</dbReference>
<keyword evidence="7 12" id="KW-0238">DNA-binding</keyword>
<organism evidence="15">
    <name type="scientific">Diachasma muliebre</name>
    <dbReference type="NCBI Taxonomy" id="1309577"/>
    <lineage>
        <taxon>Eukaryota</taxon>
        <taxon>Metazoa</taxon>
        <taxon>Ecdysozoa</taxon>
        <taxon>Arthropoda</taxon>
        <taxon>Hexapoda</taxon>
        <taxon>Insecta</taxon>
        <taxon>Pterygota</taxon>
        <taxon>Neoptera</taxon>
        <taxon>Endopterygota</taxon>
        <taxon>Hymenoptera</taxon>
        <taxon>Apocrita</taxon>
        <taxon>Ichneumonoidea</taxon>
        <taxon>Braconidae</taxon>
        <taxon>Opiinae</taxon>
        <taxon>Diachasma</taxon>
    </lineage>
</organism>
<dbReference type="GO" id="GO:0006312">
    <property type="term" value="P:mitotic recombination"/>
    <property type="evidence" value="ECO:0007669"/>
    <property type="project" value="TreeGrafter"/>
</dbReference>
<comment type="function">
    <text evidence="12">Component of the post-replicative DNA mismatch repair system (MMR).</text>
</comment>
<evidence type="ECO:0000256" key="3">
    <source>
        <dbReference type="ARBA" id="ARBA00019549"/>
    </source>
</evidence>
<evidence type="ECO:0000256" key="9">
    <source>
        <dbReference type="ARBA" id="ARBA00023242"/>
    </source>
</evidence>
<evidence type="ECO:0000259" key="14">
    <source>
        <dbReference type="PROSITE" id="PS00486"/>
    </source>
</evidence>
<dbReference type="Pfam" id="PF05190">
    <property type="entry name" value="MutS_IV"/>
    <property type="match status" value="1"/>
</dbReference>
<dbReference type="Pfam" id="PF05188">
    <property type="entry name" value="MutS_II"/>
    <property type="match status" value="1"/>
</dbReference>
<evidence type="ECO:0000256" key="13">
    <source>
        <dbReference type="SAM" id="Coils"/>
    </source>
</evidence>
<dbReference type="GO" id="GO:0006298">
    <property type="term" value="P:mismatch repair"/>
    <property type="evidence" value="ECO:0007669"/>
    <property type="project" value="InterPro"/>
</dbReference>
<dbReference type="PANTHER" id="PTHR11361">
    <property type="entry name" value="DNA MISMATCH REPAIR PROTEIN MUTS FAMILY MEMBER"/>
    <property type="match status" value="1"/>
</dbReference>
<dbReference type="InterPro" id="IPR045076">
    <property type="entry name" value="MutS"/>
</dbReference>
<dbReference type="FunFam" id="1.10.1420.10:FF:000003">
    <property type="entry name" value="DNA mismatch repair protein"/>
    <property type="match status" value="1"/>
</dbReference>
<dbReference type="EMBL" id="MF432996">
    <property type="protein sequence ID" value="ATL75347.1"/>
    <property type="molecule type" value="Genomic_DNA"/>
</dbReference>
<dbReference type="FunFam" id="3.40.1170.10:FF:000003">
    <property type="entry name" value="DNA mismatch repair protein"/>
    <property type="match status" value="1"/>
</dbReference>
<keyword evidence="13" id="KW-0175">Coiled coil</keyword>
<dbReference type="Gene3D" id="1.10.1420.10">
    <property type="match status" value="2"/>
</dbReference>
<evidence type="ECO:0000256" key="10">
    <source>
        <dbReference type="ARBA" id="ARBA00029795"/>
    </source>
</evidence>
<dbReference type="NCBIfam" id="NF003810">
    <property type="entry name" value="PRK05399.1"/>
    <property type="match status" value="1"/>
</dbReference>
<dbReference type="InterPro" id="IPR007861">
    <property type="entry name" value="DNA_mismatch_repair_MutS_clamp"/>
</dbReference>
<dbReference type="Pfam" id="PF05192">
    <property type="entry name" value="MutS_III"/>
    <property type="match status" value="1"/>
</dbReference>
<dbReference type="InterPro" id="IPR007696">
    <property type="entry name" value="DNA_mismatch_repair_MutS_core"/>
</dbReference>
<protein>
    <recommendedName>
        <fullName evidence="11">DNA mismatch repair protein MSH2</fullName>
    </recommendedName>
    <alternativeName>
        <fullName evidence="3">DNA mismatch repair protein Msh2</fullName>
    </alternativeName>
    <alternativeName>
        <fullName evidence="10">MutS protein homolog 2</fullName>
    </alternativeName>
</protein>
<dbReference type="GO" id="GO:0032301">
    <property type="term" value="C:MutSalpha complex"/>
    <property type="evidence" value="ECO:0007669"/>
    <property type="project" value="TreeGrafter"/>
</dbReference>
<evidence type="ECO:0000256" key="7">
    <source>
        <dbReference type="ARBA" id="ARBA00023125"/>
    </source>
</evidence>
<keyword evidence="8 12" id="KW-0234">DNA repair</keyword>
<dbReference type="InterPro" id="IPR000432">
    <property type="entry name" value="DNA_mismatch_repair_MutS_C"/>
</dbReference>
<dbReference type="Pfam" id="PF00488">
    <property type="entry name" value="MutS_V"/>
    <property type="match status" value="1"/>
</dbReference>
<dbReference type="Pfam" id="PF01624">
    <property type="entry name" value="MutS_I"/>
    <property type="match status" value="1"/>
</dbReference>
<dbReference type="InterPro" id="IPR036187">
    <property type="entry name" value="DNA_mismatch_repair_MutS_sf"/>
</dbReference>
<keyword evidence="4 12" id="KW-0547">Nucleotide-binding</keyword>
<feature type="domain" description="DNA mismatch repair proteins mutS family" evidence="14">
    <location>
        <begin position="743"/>
        <end position="759"/>
    </location>
</feature>
<dbReference type="SMART" id="SM00534">
    <property type="entry name" value="MUTSac"/>
    <property type="match status" value="1"/>
</dbReference>
<dbReference type="GO" id="GO:0005524">
    <property type="term" value="F:ATP binding"/>
    <property type="evidence" value="ECO:0007669"/>
    <property type="project" value="UniProtKB-KW"/>
</dbReference>
<proteinExistence type="inferred from homology"/>
<dbReference type="InterPro" id="IPR036678">
    <property type="entry name" value="MutS_con_dom_sf"/>
</dbReference>
<dbReference type="PIRSF" id="PIRSF005813">
    <property type="entry name" value="MSH2"/>
    <property type="match status" value="1"/>
</dbReference>
<dbReference type="SUPFAM" id="SSF53150">
    <property type="entry name" value="DNA repair protein MutS, domain II"/>
    <property type="match status" value="1"/>
</dbReference>
<dbReference type="InterPro" id="IPR007860">
    <property type="entry name" value="DNA_mmatch_repair_MutS_con_dom"/>
</dbReference>
<reference evidence="15" key="1">
    <citation type="journal article" date="2017" name="J. Hered.">
        <title>Retention of Core Meiotic Genes Across Diverse Hymenoptera.</title>
        <authorList>
            <person name="Tvedte E.S."/>
            <person name="Forbes A.A."/>
            <person name="Logsdon J.M.Jr."/>
        </authorList>
    </citation>
    <scope>NUCLEOTIDE SEQUENCE</scope>
    <source>
        <tissue evidence="15">Whole body</tissue>
    </source>
</reference>
<dbReference type="InterPro" id="IPR027417">
    <property type="entry name" value="P-loop_NTPase"/>
</dbReference>
<evidence type="ECO:0000256" key="12">
    <source>
        <dbReference type="RuleBase" id="RU003756"/>
    </source>
</evidence>
<dbReference type="InterPro" id="IPR011184">
    <property type="entry name" value="DNA_mismatch_repair_Msh2"/>
</dbReference>
<evidence type="ECO:0000256" key="6">
    <source>
        <dbReference type="ARBA" id="ARBA00022840"/>
    </source>
</evidence>
<feature type="coiled-coil region" evidence="13">
    <location>
        <begin position="440"/>
        <end position="505"/>
    </location>
</feature>
<evidence type="ECO:0000256" key="4">
    <source>
        <dbReference type="ARBA" id="ARBA00022741"/>
    </source>
</evidence>
<evidence type="ECO:0000313" key="15">
    <source>
        <dbReference type="EMBL" id="ATL75347.1"/>
    </source>
</evidence>
<dbReference type="SMART" id="SM00533">
    <property type="entry name" value="MUTSd"/>
    <property type="match status" value="1"/>
</dbReference>
<evidence type="ECO:0000256" key="1">
    <source>
        <dbReference type="ARBA" id="ARBA00004123"/>
    </source>
</evidence>
<dbReference type="AlphaFoldDB" id="A0A291S6W0"/>
<gene>
    <name evidence="15" type="primary">MSH2</name>
</gene>
<evidence type="ECO:0000256" key="11">
    <source>
        <dbReference type="ARBA" id="ARBA00073545"/>
    </source>
</evidence>
<dbReference type="FunFam" id="3.40.50.300:FF:000523">
    <property type="entry name" value="DNA mismatch repair protein"/>
    <property type="match status" value="1"/>
</dbReference>
<dbReference type="InterPro" id="IPR016151">
    <property type="entry name" value="DNA_mismatch_repair_MutS_N"/>
</dbReference>
<dbReference type="FunFam" id="3.30.420.110:FF:000002">
    <property type="entry name" value="DNA mismatch repair protein"/>
    <property type="match status" value="1"/>
</dbReference>
<evidence type="ECO:0000256" key="8">
    <source>
        <dbReference type="ARBA" id="ARBA00023204"/>
    </source>
</evidence>